<dbReference type="AlphaFoldDB" id="A0A6M3IU51"/>
<name>A0A6M3IU51_9ZZZZ</name>
<dbReference type="InterPro" id="IPR014054">
    <property type="entry name" value="Phage_regulatory_Rha"/>
</dbReference>
<evidence type="ECO:0000313" key="1">
    <source>
        <dbReference type="EMBL" id="QJA61043.1"/>
    </source>
</evidence>
<gene>
    <name evidence="2" type="ORF">MM415A00449_0035</name>
    <name evidence="1" type="ORF">MM415B01001_0008</name>
</gene>
<reference evidence="1" key="1">
    <citation type="submission" date="2020-03" db="EMBL/GenBank/DDBJ databases">
        <title>The deep terrestrial virosphere.</title>
        <authorList>
            <person name="Holmfeldt K."/>
            <person name="Nilsson E."/>
            <person name="Simone D."/>
            <person name="Lopez-Fernandez M."/>
            <person name="Wu X."/>
            <person name="de Brujin I."/>
            <person name="Lundin D."/>
            <person name="Andersson A."/>
            <person name="Bertilsson S."/>
            <person name="Dopson M."/>
        </authorList>
    </citation>
    <scope>NUCLEOTIDE SEQUENCE</scope>
    <source>
        <strain evidence="2">MM415A00449</strain>
        <strain evidence="1">MM415B01001</strain>
    </source>
</reference>
<organism evidence="1">
    <name type="scientific">viral metagenome</name>
    <dbReference type="NCBI Taxonomy" id="1070528"/>
    <lineage>
        <taxon>unclassified sequences</taxon>
        <taxon>metagenomes</taxon>
        <taxon>organismal metagenomes</taxon>
    </lineage>
</organism>
<proteinExistence type="predicted"/>
<dbReference type="EMBL" id="MT142477">
    <property type="protein sequence ID" value="QJA82038.1"/>
    <property type="molecule type" value="Genomic_DNA"/>
</dbReference>
<sequence length="242" mass="27888">MKTNKLVNIHDDVPRAGTWLIAQGLERAHANVLKTIENNKSDFEEFSEMKSESHKTGGRPTIEYLLTEEQTTLLMTYLRNIKSNDKVRLFKKALVKEFYRMKRVIRSVKAQADDPLWLKAREEGKVNRLGETKVIQDFIEYAKDQGATPEGAQYYYENLTKMMSAALFIIEGKYKNLRNVMTGPQLIATGAAEVIIQKAISDGMKNNVHYKEVYKLAKERTYLFAEMHGQSKILSEQLQLFE</sequence>
<evidence type="ECO:0000313" key="2">
    <source>
        <dbReference type="EMBL" id="QJA82038.1"/>
    </source>
</evidence>
<protein>
    <submittedName>
        <fullName evidence="1">Putative regulatory protein</fullName>
    </submittedName>
</protein>
<accession>A0A6M3IU51</accession>
<dbReference type="Pfam" id="PF09669">
    <property type="entry name" value="Phage_pRha"/>
    <property type="match status" value="1"/>
</dbReference>
<dbReference type="EMBL" id="MT141429">
    <property type="protein sequence ID" value="QJA61043.1"/>
    <property type="molecule type" value="Genomic_DNA"/>
</dbReference>